<dbReference type="CDD" id="cd00432">
    <property type="entry name" value="Ribosomal_L18_L5e"/>
    <property type="match status" value="1"/>
</dbReference>
<evidence type="ECO:0000256" key="7">
    <source>
        <dbReference type="HAMAP-Rule" id="MF_01337"/>
    </source>
</evidence>
<dbReference type="GO" id="GO:0006412">
    <property type="term" value="P:translation"/>
    <property type="evidence" value="ECO:0007669"/>
    <property type="project" value="UniProtKB-UniRule"/>
</dbReference>
<evidence type="ECO:0000256" key="3">
    <source>
        <dbReference type="ARBA" id="ARBA00022884"/>
    </source>
</evidence>
<evidence type="ECO:0000256" key="2">
    <source>
        <dbReference type="ARBA" id="ARBA00022730"/>
    </source>
</evidence>
<gene>
    <name evidence="7" type="primary">rplR</name>
    <name evidence="8" type="ORF">A3F84_24390</name>
</gene>
<organism evidence="8 9">
    <name type="scientific">Handelsmanbacteria sp. (strain RIFCSPLOWO2_12_FULL_64_10)</name>
    <dbReference type="NCBI Taxonomy" id="1817868"/>
    <lineage>
        <taxon>Bacteria</taxon>
        <taxon>Candidatus Handelsmaniibacteriota</taxon>
    </lineage>
</organism>
<keyword evidence="4 7" id="KW-0689">Ribosomal protein</keyword>
<comment type="function">
    <text evidence="7">This is one of the proteins that bind and probably mediate the attachment of the 5S RNA into the large ribosomal subunit, where it forms part of the central protuberance.</text>
</comment>
<dbReference type="PANTHER" id="PTHR12899:SF3">
    <property type="entry name" value="LARGE RIBOSOMAL SUBUNIT PROTEIN UL18M"/>
    <property type="match status" value="1"/>
</dbReference>
<accession>A0A1F6C9W1</accession>
<dbReference type="InterPro" id="IPR005484">
    <property type="entry name" value="Ribosomal_uL18_bac/plant/anim"/>
</dbReference>
<dbReference type="PANTHER" id="PTHR12899">
    <property type="entry name" value="39S RIBOSOMAL PROTEIN L18, MITOCHONDRIAL"/>
    <property type="match status" value="1"/>
</dbReference>
<evidence type="ECO:0000256" key="4">
    <source>
        <dbReference type="ARBA" id="ARBA00022980"/>
    </source>
</evidence>
<dbReference type="SUPFAM" id="SSF53137">
    <property type="entry name" value="Translational machinery components"/>
    <property type="match status" value="1"/>
</dbReference>
<comment type="subunit">
    <text evidence="7">Part of the 50S ribosomal subunit; part of the 5S rRNA/L5/L18/L25 subcomplex. Contacts the 5S and 23S rRNAs.</text>
</comment>
<dbReference type="FunFam" id="3.30.420.100:FF:000001">
    <property type="entry name" value="50S ribosomal protein L18"/>
    <property type="match status" value="1"/>
</dbReference>
<dbReference type="InterPro" id="IPR057268">
    <property type="entry name" value="Ribosomal_L18"/>
</dbReference>
<dbReference type="NCBIfam" id="TIGR00060">
    <property type="entry name" value="L18_bact"/>
    <property type="match status" value="1"/>
</dbReference>
<evidence type="ECO:0000313" key="8">
    <source>
        <dbReference type="EMBL" id="OGG45948.1"/>
    </source>
</evidence>
<comment type="caution">
    <text evidence="8">The sequence shown here is derived from an EMBL/GenBank/DDBJ whole genome shotgun (WGS) entry which is preliminary data.</text>
</comment>
<evidence type="ECO:0000313" key="9">
    <source>
        <dbReference type="Proteomes" id="UP000178606"/>
    </source>
</evidence>
<evidence type="ECO:0000256" key="5">
    <source>
        <dbReference type="ARBA" id="ARBA00023274"/>
    </source>
</evidence>
<evidence type="ECO:0000256" key="1">
    <source>
        <dbReference type="ARBA" id="ARBA00007116"/>
    </source>
</evidence>
<name>A0A1F6C9W1_HANXR</name>
<keyword evidence="2 7" id="KW-0699">rRNA-binding</keyword>
<dbReference type="Gene3D" id="3.30.420.100">
    <property type="match status" value="1"/>
</dbReference>
<keyword evidence="3 7" id="KW-0694">RNA-binding</keyword>
<dbReference type="GO" id="GO:0003735">
    <property type="term" value="F:structural constituent of ribosome"/>
    <property type="evidence" value="ECO:0007669"/>
    <property type="project" value="InterPro"/>
</dbReference>
<reference evidence="8 9" key="1">
    <citation type="journal article" date="2016" name="Nat. Commun.">
        <title>Thousands of microbial genomes shed light on interconnected biogeochemical processes in an aquifer system.</title>
        <authorList>
            <person name="Anantharaman K."/>
            <person name="Brown C.T."/>
            <person name="Hug L.A."/>
            <person name="Sharon I."/>
            <person name="Castelle C.J."/>
            <person name="Probst A.J."/>
            <person name="Thomas B.C."/>
            <person name="Singh A."/>
            <person name="Wilkins M.J."/>
            <person name="Karaoz U."/>
            <person name="Brodie E.L."/>
            <person name="Williams K.H."/>
            <person name="Hubbard S.S."/>
            <person name="Banfield J.F."/>
        </authorList>
    </citation>
    <scope>NUCLEOTIDE SEQUENCE [LARGE SCALE GENOMIC DNA]</scope>
    <source>
        <strain evidence="9">RIFCSPLOWO2_12_FULL_64_10</strain>
    </source>
</reference>
<evidence type="ECO:0000256" key="6">
    <source>
        <dbReference type="ARBA" id="ARBA00035197"/>
    </source>
</evidence>
<dbReference type="Proteomes" id="UP000178606">
    <property type="component" value="Unassembled WGS sequence"/>
</dbReference>
<keyword evidence="5 7" id="KW-0687">Ribonucleoprotein</keyword>
<dbReference type="GO" id="GO:0008097">
    <property type="term" value="F:5S rRNA binding"/>
    <property type="evidence" value="ECO:0007669"/>
    <property type="project" value="TreeGrafter"/>
</dbReference>
<dbReference type="InterPro" id="IPR004389">
    <property type="entry name" value="Ribosomal_uL18_bac-type"/>
</dbReference>
<dbReference type="GO" id="GO:0022625">
    <property type="term" value="C:cytosolic large ribosomal subunit"/>
    <property type="evidence" value="ECO:0007669"/>
    <property type="project" value="TreeGrafter"/>
</dbReference>
<dbReference type="AlphaFoldDB" id="A0A1F6C9W1"/>
<comment type="similarity">
    <text evidence="1 7">Belongs to the universal ribosomal protein uL18 family.</text>
</comment>
<protein>
    <recommendedName>
        <fullName evidence="6 7">Large ribosomal subunit protein uL18</fullName>
    </recommendedName>
</protein>
<dbReference type="EMBL" id="MFKF01000354">
    <property type="protein sequence ID" value="OGG45948.1"/>
    <property type="molecule type" value="Genomic_DNA"/>
</dbReference>
<sequence length="126" mass="13949">MSTMRTVQKHLEVRRARRRQRVRRTVSGSAERPRLTVFRSHKHFYCQLIDDVGGTTLAAASTQDPALRGELKTGGSVGAAAKVGERIAAVAKEKGLAKAVLDRRHYKYHGRIRAFAEAARKGGLQL</sequence>
<dbReference type="HAMAP" id="MF_01337_B">
    <property type="entry name" value="Ribosomal_uL18_B"/>
    <property type="match status" value="1"/>
</dbReference>
<proteinExistence type="inferred from homology"/>
<dbReference type="Pfam" id="PF00861">
    <property type="entry name" value="Ribosomal_L18p"/>
    <property type="match status" value="1"/>
</dbReference>